<dbReference type="GO" id="GO:0005783">
    <property type="term" value="C:endoplasmic reticulum"/>
    <property type="evidence" value="ECO:0007669"/>
    <property type="project" value="UniProtKB-SubCell"/>
</dbReference>
<name>A0A8C4RAG1_EPTBU</name>
<evidence type="ECO:0000313" key="7">
    <source>
        <dbReference type="Ensembl" id="ENSEBUP00000026504.1"/>
    </source>
</evidence>
<accession>A0A8C4RAG1</accession>
<evidence type="ECO:0000259" key="5">
    <source>
        <dbReference type="Pfam" id="PF01347"/>
    </source>
</evidence>
<dbReference type="Ensembl" id="ENSEBUT00000027080.1">
    <property type="protein sequence ID" value="ENSEBUP00000026504.1"/>
    <property type="gene ID" value="ENSEBUG00000016318.1"/>
</dbReference>
<keyword evidence="3" id="KW-0732">Signal</keyword>
<dbReference type="InterPro" id="IPR001747">
    <property type="entry name" value="Vitellogenin_N"/>
</dbReference>
<dbReference type="GO" id="GO:0005548">
    <property type="term" value="F:phospholipid transporter activity"/>
    <property type="evidence" value="ECO:0007669"/>
    <property type="project" value="InterPro"/>
</dbReference>
<dbReference type="InterPro" id="IPR039988">
    <property type="entry name" value="MTTP"/>
</dbReference>
<evidence type="ECO:0000256" key="3">
    <source>
        <dbReference type="ARBA" id="ARBA00022729"/>
    </source>
</evidence>
<protein>
    <recommendedName>
        <fullName evidence="9">Microsomal triglyceride transfer protein large subunit</fullName>
    </recommendedName>
</protein>
<dbReference type="PANTHER" id="PTHR13024">
    <property type="entry name" value="MICROSOMAL TRIGLYCERIDE TRANSFER PROTEIN, LARGE SUBUNIT"/>
    <property type="match status" value="1"/>
</dbReference>
<comment type="subcellular location">
    <subcellularLocation>
        <location evidence="1">Endoplasmic reticulum</location>
    </subcellularLocation>
</comment>
<feature type="domain" description="Vitellogenin" evidence="5">
    <location>
        <begin position="13"/>
        <end position="162"/>
    </location>
</feature>
<keyword evidence="8" id="KW-1185">Reference proteome</keyword>
<evidence type="ECO:0000256" key="2">
    <source>
        <dbReference type="ARBA" id="ARBA00022448"/>
    </source>
</evidence>
<dbReference type="GeneTree" id="ENSGT00390000011412"/>
<keyword evidence="4" id="KW-0256">Endoplasmic reticulum</keyword>
<reference evidence="7" key="2">
    <citation type="submission" date="2025-09" db="UniProtKB">
        <authorList>
            <consortium name="Ensembl"/>
        </authorList>
    </citation>
    <scope>IDENTIFICATION</scope>
</reference>
<dbReference type="InterPro" id="IPR011030">
    <property type="entry name" value="Lipovitellin_superhlx_dom"/>
</dbReference>
<dbReference type="GO" id="GO:0016323">
    <property type="term" value="C:basolateral plasma membrane"/>
    <property type="evidence" value="ECO:0007669"/>
    <property type="project" value="TreeGrafter"/>
</dbReference>
<dbReference type="PANTHER" id="PTHR13024:SF0">
    <property type="entry name" value="MICROSOMAL TRIACYLGLYCEROL TRANSFER PROTEIN"/>
    <property type="match status" value="1"/>
</dbReference>
<organism evidence="7 8">
    <name type="scientific">Eptatretus burgeri</name>
    <name type="common">Inshore hagfish</name>
    <dbReference type="NCBI Taxonomy" id="7764"/>
    <lineage>
        <taxon>Eukaryota</taxon>
        <taxon>Metazoa</taxon>
        <taxon>Chordata</taxon>
        <taxon>Craniata</taxon>
        <taxon>Vertebrata</taxon>
        <taxon>Cyclostomata</taxon>
        <taxon>Myxini</taxon>
        <taxon>Myxiniformes</taxon>
        <taxon>Myxinidae</taxon>
        <taxon>Eptatretinae</taxon>
        <taxon>Eptatretus</taxon>
    </lineage>
</organism>
<evidence type="ECO:0000259" key="6">
    <source>
        <dbReference type="Pfam" id="PF19444"/>
    </source>
</evidence>
<evidence type="ECO:0000256" key="4">
    <source>
        <dbReference type="ARBA" id="ARBA00022824"/>
    </source>
</evidence>
<dbReference type="Pfam" id="PF19444">
    <property type="entry name" value="MTP_lip_bd"/>
    <property type="match status" value="1"/>
</dbReference>
<evidence type="ECO:0008006" key="9">
    <source>
        <dbReference type="Google" id="ProtNLM"/>
    </source>
</evidence>
<keyword evidence="2" id="KW-0813">Transport</keyword>
<dbReference type="Gene3D" id="1.25.10.20">
    <property type="entry name" value="Vitellinogen, superhelical"/>
    <property type="match status" value="1"/>
</dbReference>
<dbReference type="AlphaFoldDB" id="A0A8C4RAG1"/>
<evidence type="ECO:0000313" key="8">
    <source>
        <dbReference type="Proteomes" id="UP000694388"/>
    </source>
</evidence>
<reference evidence="7" key="1">
    <citation type="submission" date="2025-08" db="UniProtKB">
        <authorList>
            <consortium name="Ensembl"/>
        </authorList>
    </citation>
    <scope>IDENTIFICATION</scope>
</reference>
<dbReference type="GO" id="GO:0005794">
    <property type="term" value="C:Golgi apparatus"/>
    <property type="evidence" value="ECO:0007669"/>
    <property type="project" value="TreeGrafter"/>
</dbReference>
<dbReference type="SUPFAM" id="SSF48431">
    <property type="entry name" value="Lipovitellin-phosvitin complex, superhelical domain"/>
    <property type="match status" value="1"/>
</dbReference>
<dbReference type="InterPro" id="IPR045811">
    <property type="entry name" value="MTP_lip-bd"/>
</dbReference>
<dbReference type="GO" id="GO:0042157">
    <property type="term" value="P:lipoprotein metabolic process"/>
    <property type="evidence" value="ECO:0007669"/>
    <property type="project" value="TreeGrafter"/>
</dbReference>
<feature type="domain" description="MTP large subunit lipid-binding" evidence="6">
    <location>
        <begin position="181"/>
        <end position="472"/>
    </location>
</feature>
<dbReference type="Pfam" id="PF01347">
    <property type="entry name" value="Vitellogenin_N"/>
    <property type="match status" value="1"/>
</dbReference>
<proteinExistence type="predicted"/>
<dbReference type="Proteomes" id="UP000694388">
    <property type="component" value="Unplaced"/>
</dbReference>
<dbReference type="GO" id="GO:0008289">
    <property type="term" value="F:lipid binding"/>
    <property type="evidence" value="ECO:0007669"/>
    <property type="project" value="InterPro"/>
</dbReference>
<sequence>MTILQLKIASTEVHHTAIIVLGAVLGRLCKAELCHDEVGKAAISFLSHGAAHADDTTLLPFLIGLANAHIPSSVPVLLRHAAGASPQAAALSMAALQRLPAKFISAEAQISLLAISRGEGSTHDPAIRILAIETLLMSEPPYDIVRALLADLHNATSEMARFVLAKVAAMIRASHPVSLTIQKALRDPFIKNYDFFSRDGLSSACWGFISQANASNITYNLDILFSTNGLMRRSNMDVILQGHRDALLVSQVTLEAEGLQSIFGEGLDAGGEDTDATARMSALLFGVQLKPVEFFRGYGDLLSKIWSSTGEPTTAVKGLLSLSRHQQELVLGSGLTLILHGDVALGIDITGNIDVSIWNAKSKTVISSKGAVVVLATAAVVTENWKKGVEVTTDAEVQFDTTTTVHFSRSPYLICLQMERSTFPYREKMVHFSAYQKEEHVLESKRVRVVRIPGAELPLHPANSEMCKQMFATLGSLRSSVAESDSFTDLQGMKGELANKNTTCHQTPCQKPCPCLSMNFYQPLLLRRL</sequence>
<evidence type="ECO:0000256" key="1">
    <source>
        <dbReference type="ARBA" id="ARBA00004240"/>
    </source>
</evidence>